<dbReference type="AlphaFoldDB" id="A0A1R2AQ11"/>
<dbReference type="OrthoDB" id="2303067at2759"/>
<name>A0A1R2AQ11_9CILI</name>
<comment type="caution">
    <text evidence="1">The sequence shown here is derived from an EMBL/GenBank/DDBJ whole genome shotgun (WGS) entry which is preliminary data.</text>
</comment>
<reference evidence="1 2" key="1">
    <citation type="submission" date="2016-11" db="EMBL/GenBank/DDBJ databases">
        <title>The macronuclear genome of Stentor coeruleus: a giant cell with tiny introns.</title>
        <authorList>
            <person name="Slabodnick M."/>
            <person name="Ruby J.G."/>
            <person name="Reiff S.B."/>
            <person name="Swart E.C."/>
            <person name="Gosai S."/>
            <person name="Prabakaran S."/>
            <person name="Witkowska E."/>
            <person name="Larue G.E."/>
            <person name="Fisher S."/>
            <person name="Freeman R.M."/>
            <person name="Gunawardena J."/>
            <person name="Chu W."/>
            <person name="Stover N.A."/>
            <person name="Gregory B.D."/>
            <person name="Nowacki M."/>
            <person name="Derisi J."/>
            <person name="Roy S.W."/>
            <person name="Marshall W.F."/>
            <person name="Sood P."/>
        </authorList>
    </citation>
    <scope>NUCLEOTIDE SEQUENCE [LARGE SCALE GENOMIC DNA]</scope>
    <source>
        <strain evidence="1">WM001</strain>
    </source>
</reference>
<accession>A0A1R2AQ11</accession>
<gene>
    <name evidence="1" type="ORF">SteCoe_36481</name>
</gene>
<dbReference type="Proteomes" id="UP000187209">
    <property type="component" value="Unassembled WGS sequence"/>
</dbReference>
<evidence type="ECO:0000313" key="2">
    <source>
        <dbReference type="Proteomes" id="UP000187209"/>
    </source>
</evidence>
<proteinExistence type="predicted"/>
<organism evidence="1 2">
    <name type="scientific">Stentor coeruleus</name>
    <dbReference type="NCBI Taxonomy" id="5963"/>
    <lineage>
        <taxon>Eukaryota</taxon>
        <taxon>Sar</taxon>
        <taxon>Alveolata</taxon>
        <taxon>Ciliophora</taxon>
        <taxon>Postciliodesmatophora</taxon>
        <taxon>Heterotrichea</taxon>
        <taxon>Heterotrichida</taxon>
        <taxon>Stentoridae</taxon>
        <taxon>Stentor</taxon>
    </lineage>
</organism>
<evidence type="ECO:0000313" key="1">
    <source>
        <dbReference type="EMBL" id="OMJ66612.1"/>
    </source>
</evidence>
<sequence length="110" mass="12990">MSWIDLVMICPVDGCPNKNEMTWLHYNCREKMEINELAQLRCKAHRIESDIFSWRFDCGNPVFHNGHSSFHKPDRNKLLSVLACSLRFNELGADDDWIDNLILNLRKKNR</sequence>
<protein>
    <submittedName>
        <fullName evidence="1">Uncharacterized protein</fullName>
    </submittedName>
</protein>
<keyword evidence="2" id="KW-1185">Reference proteome</keyword>
<dbReference type="EMBL" id="MPUH01001675">
    <property type="protein sequence ID" value="OMJ66612.1"/>
    <property type="molecule type" value="Genomic_DNA"/>
</dbReference>